<dbReference type="InterPro" id="IPR003689">
    <property type="entry name" value="ZIP"/>
</dbReference>
<evidence type="ECO:0000313" key="8">
    <source>
        <dbReference type="WBParaSite" id="PSU_v2.g3606.t1"/>
    </source>
</evidence>
<evidence type="ECO:0000313" key="7">
    <source>
        <dbReference type="Proteomes" id="UP000887577"/>
    </source>
</evidence>
<sequence length="408" mass="45630">MNTSTLKLILLGVMIVSTLIAGLFPVRILKILRKRAATAASPKKQRYVSLTLCLLTCFSGGVFLATCFLHLLPELQEHFHNMQRTYNYHIHYPIAELLSCIGFFLLFSFEEIVLILIPSIGHGHVHGHSHIEGAHTHDHDHRHRSSSSSNAQEKIRLNASSSDTSTENNCCRLLLDEGNAQLPTSEVSVCRSKKKCPSVALAEPERCETNCENVEEHPPILMKSHPHAHSHGIRSITFVLAISIHSIVEGLALGVQKDNTKVTSLFLSLMVHKLIVAFSVGLQLARTHAHALRWVIASIFIISVITPLGALIGMFVQHAPLDPHIRDILVLICQGIAVGTFIYVTFFEVLIHERDNEHPNLLKILFMIIGFALIGCLRLLEGEHTHFEDNSYHSHENTPVEIEHHHNH</sequence>
<feature type="transmembrane region" description="Helical" evidence="6">
    <location>
        <begin position="92"/>
        <end position="117"/>
    </location>
</feature>
<evidence type="ECO:0000256" key="2">
    <source>
        <dbReference type="ARBA" id="ARBA00022692"/>
    </source>
</evidence>
<feature type="transmembrane region" description="Helical" evidence="6">
    <location>
        <begin position="47"/>
        <end position="72"/>
    </location>
</feature>
<feature type="region of interest" description="Disordered" evidence="5">
    <location>
        <begin position="128"/>
        <end position="165"/>
    </location>
</feature>
<proteinExistence type="predicted"/>
<feature type="transmembrane region" description="Helical" evidence="6">
    <location>
        <begin position="6"/>
        <end position="26"/>
    </location>
</feature>
<evidence type="ECO:0000256" key="1">
    <source>
        <dbReference type="ARBA" id="ARBA00004141"/>
    </source>
</evidence>
<dbReference type="GO" id="GO:0005886">
    <property type="term" value="C:plasma membrane"/>
    <property type="evidence" value="ECO:0007669"/>
    <property type="project" value="TreeGrafter"/>
</dbReference>
<dbReference type="AlphaFoldDB" id="A0A914YVB5"/>
<protein>
    <submittedName>
        <fullName evidence="8">Uncharacterized protein</fullName>
    </submittedName>
</protein>
<evidence type="ECO:0000256" key="4">
    <source>
        <dbReference type="ARBA" id="ARBA00023136"/>
    </source>
</evidence>
<feature type="transmembrane region" description="Helical" evidence="6">
    <location>
        <begin position="361"/>
        <end position="380"/>
    </location>
</feature>
<feature type="transmembrane region" description="Helical" evidence="6">
    <location>
        <begin position="328"/>
        <end position="349"/>
    </location>
</feature>
<keyword evidence="2 6" id="KW-0812">Transmembrane</keyword>
<keyword evidence="4 6" id="KW-0472">Membrane</keyword>
<dbReference type="GO" id="GO:0005385">
    <property type="term" value="F:zinc ion transmembrane transporter activity"/>
    <property type="evidence" value="ECO:0007669"/>
    <property type="project" value="TreeGrafter"/>
</dbReference>
<accession>A0A914YVB5</accession>
<dbReference type="PANTHER" id="PTHR11040">
    <property type="entry name" value="ZINC/IRON TRANSPORTER"/>
    <property type="match status" value="1"/>
</dbReference>
<evidence type="ECO:0000256" key="5">
    <source>
        <dbReference type="SAM" id="MobiDB-lite"/>
    </source>
</evidence>
<feature type="compositionally biased region" description="Basic and acidic residues" evidence="5">
    <location>
        <begin position="129"/>
        <end position="139"/>
    </location>
</feature>
<feature type="transmembrane region" description="Helical" evidence="6">
    <location>
        <begin position="294"/>
        <end position="316"/>
    </location>
</feature>
<organism evidence="7 8">
    <name type="scientific">Panagrolaimus superbus</name>
    <dbReference type="NCBI Taxonomy" id="310955"/>
    <lineage>
        <taxon>Eukaryota</taxon>
        <taxon>Metazoa</taxon>
        <taxon>Ecdysozoa</taxon>
        <taxon>Nematoda</taxon>
        <taxon>Chromadorea</taxon>
        <taxon>Rhabditida</taxon>
        <taxon>Tylenchina</taxon>
        <taxon>Panagrolaimomorpha</taxon>
        <taxon>Panagrolaimoidea</taxon>
        <taxon>Panagrolaimidae</taxon>
        <taxon>Panagrolaimus</taxon>
    </lineage>
</organism>
<keyword evidence="3 6" id="KW-1133">Transmembrane helix</keyword>
<reference evidence="8" key="1">
    <citation type="submission" date="2022-11" db="UniProtKB">
        <authorList>
            <consortium name="WormBaseParasite"/>
        </authorList>
    </citation>
    <scope>IDENTIFICATION</scope>
</reference>
<name>A0A914YVB5_9BILA</name>
<evidence type="ECO:0000256" key="6">
    <source>
        <dbReference type="SAM" id="Phobius"/>
    </source>
</evidence>
<dbReference type="Pfam" id="PF02535">
    <property type="entry name" value="Zip"/>
    <property type="match status" value="1"/>
</dbReference>
<dbReference type="Proteomes" id="UP000887577">
    <property type="component" value="Unplaced"/>
</dbReference>
<dbReference type="WBParaSite" id="PSU_v2.g3606.t1">
    <property type="protein sequence ID" value="PSU_v2.g3606.t1"/>
    <property type="gene ID" value="PSU_v2.g3606"/>
</dbReference>
<keyword evidence="7" id="KW-1185">Reference proteome</keyword>
<comment type="subcellular location">
    <subcellularLocation>
        <location evidence="1">Membrane</location>
        <topology evidence="1">Multi-pass membrane protein</topology>
    </subcellularLocation>
</comment>
<dbReference type="PANTHER" id="PTHR11040:SF219">
    <property type="entry name" value="ZRT (ZRT), IRT- (IRT-) LIKE PROTEIN TRANSPORTER"/>
    <property type="match status" value="1"/>
</dbReference>
<evidence type="ECO:0000256" key="3">
    <source>
        <dbReference type="ARBA" id="ARBA00022989"/>
    </source>
</evidence>
<feature type="transmembrane region" description="Helical" evidence="6">
    <location>
        <begin position="265"/>
        <end position="282"/>
    </location>
</feature>